<evidence type="ECO:0000313" key="3">
    <source>
        <dbReference type="Proteomes" id="UP000008801"/>
    </source>
</evidence>
<accession>D4JF97</accession>
<dbReference type="HOGENOM" id="CLU_2915693_0_0_9"/>
<keyword evidence="1" id="KW-0175">Coiled coil</keyword>
<feature type="coiled-coil region" evidence="1">
    <location>
        <begin position="28"/>
        <end position="59"/>
    </location>
</feature>
<proteinExistence type="predicted"/>
<gene>
    <name evidence="2" type="ORF">EC1_15190</name>
</gene>
<organism evidence="2 3">
    <name type="scientific">Faecalitalea cylindroides T2-87</name>
    <dbReference type="NCBI Taxonomy" id="717960"/>
    <lineage>
        <taxon>Bacteria</taxon>
        <taxon>Bacillati</taxon>
        <taxon>Bacillota</taxon>
        <taxon>Erysipelotrichia</taxon>
        <taxon>Erysipelotrichales</taxon>
        <taxon>Erysipelotrichaceae</taxon>
        <taxon>Faecalitalea</taxon>
    </lineage>
</organism>
<evidence type="ECO:0008006" key="4">
    <source>
        <dbReference type="Google" id="ProtNLM"/>
    </source>
</evidence>
<reference evidence="2 3" key="2">
    <citation type="submission" date="2010-03" db="EMBL/GenBank/DDBJ databases">
        <authorList>
            <person name="Pajon A."/>
        </authorList>
    </citation>
    <scope>NUCLEOTIDE SEQUENCE [LARGE SCALE GENOMIC DNA]</scope>
    <source>
        <strain evidence="2 3">T2-87</strain>
    </source>
</reference>
<dbReference type="AlphaFoldDB" id="D4JF97"/>
<dbReference type="EMBL" id="FP929041">
    <property type="protein sequence ID" value="CBK88869.1"/>
    <property type="molecule type" value="Genomic_DNA"/>
</dbReference>
<dbReference type="STRING" id="717960.EC1_15190"/>
<dbReference type="KEGG" id="euc:EC1_15190"/>
<name>D4JF97_9FIRM</name>
<sequence>MLEEAELDLESLRELRYEPEYYQDYQKMEELDQQIDDKHNEINALMNEWEEKMALIEKATA</sequence>
<evidence type="ECO:0000256" key="1">
    <source>
        <dbReference type="SAM" id="Coils"/>
    </source>
</evidence>
<dbReference type="Proteomes" id="UP000008801">
    <property type="component" value="Chromosome"/>
</dbReference>
<evidence type="ECO:0000313" key="2">
    <source>
        <dbReference type="EMBL" id="CBK88869.1"/>
    </source>
</evidence>
<reference evidence="2 3" key="1">
    <citation type="submission" date="2010-03" db="EMBL/GenBank/DDBJ databases">
        <title>The genome sequence of Eubacterium cylindroides T2-87.</title>
        <authorList>
            <consortium name="metaHIT consortium -- http://www.metahit.eu/"/>
            <person name="Pajon A."/>
            <person name="Turner K."/>
            <person name="Parkhill J."/>
            <person name="Duncan S."/>
            <person name="Flint H."/>
        </authorList>
    </citation>
    <scope>NUCLEOTIDE SEQUENCE [LARGE SCALE GENOMIC DNA]</scope>
    <source>
        <strain evidence="2 3">T2-87</strain>
    </source>
</reference>
<protein>
    <recommendedName>
        <fullName evidence="4">ABC transporter Uup C-terminal domain-containing protein</fullName>
    </recommendedName>
</protein>